<name>A0A917JGN6_9ENTE</name>
<accession>A0A917JGN6</accession>
<dbReference type="PROSITE" id="PS50885">
    <property type="entry name" value="HAMP"/>
    <property type="match status" value="1"/>
</dbReference>
<keyword evidence="8" id="KW-1185">Reference proteome</keyword>
<evidence type="ECO:0000256" key="5">
    <source>
        <dbReference type="SAM" id="Phobius"/>
    </source>
</evidence>
<dbReference type="Proteomes" id="UP000622610">
    <property type="component" value="Unassembled WGS sequence"/>
</dbReference>
<evidence type="ECO:0000313" key="7">
    <source>
        <dbReference type="EMBL" id="GGI66583.1"/>
    </source>
</evidence>
<dbReference type="CDD" id="cd06225">
    <property type="entry name" value="HAMP"/>
    <property type="match status" value="1"/>
</dbReference>
<keyword evidence="5" id="KW-0812">Transmembrane</keyword>
<evidence type="ECO:0000259" key="6">
    <source>
        <dbReference type="PROSITE" id="PS50885"/>
    </source>
</evidence>
<dbReference type="GO" id="GO:0016020">
    <property type="term" value="C:membrane"/>
    <property type="evidence" value="ECO:0007669"/>
    <property type="project" value="UniProtKB-SubCell"/>
</dbReference>
<proteinExistence type="predicted"/>
<dbReference type="RefSeq" id="WP_188368408.1">
    <property type="nucleotide sequence ID" value="NZ_BMDT01000012.1"/>
</dbReference>
<evidence type="ECO:0000256" key="1">
    <source>
        <dbReference type="ARBA" id="ARBA00004370"/>
    </source>
</evidence>
<dbReference type="AlphaFoldDB" id="A0A917JGN6"/>
<dbReference type="InterPro" id="IPR003660">
    <property type="entry name" value="HAMP_dom"/>
</dbReference>
<evidence type="ECO:0000256" key="3">
    <source>
        <dbReference type="ARBA" id="ARBA00022679"/>
    </source>
</evidence>
<dbReference type="Gene3D" id="3.30.565.10">
    <property type="entry name" value="Histidine kinase-like ATPase, C-terminal domain"/>
    <property type="match status" value="1"/>
</dbReference>
<protein>
    <submittedName>
        <fullName evidence="7">Sensor histidine kinase</fullName>
    </submittedName>
</protein>
<dbReference type="InterPro" id="IPR010559">
    <property type="entry name" value="Sig_transdc_His_kin_internal"/>
</dbReference>
<dbReference type="SMART" id="SM00304">
    <property type="entry name" value="HAMP"/>
    <property type="match status" value="1"/>
</dbReference>
<dbReference type="InterPro" id="IPR050640">
    <property type="entry name" value="Bact_2-comp_sensor_kinase"/>
</dbReference>
<feature type="transmembrane region" description="Helical" evidence="5">
    <location>
        <begin position="12"/>
        <end position="32"/>
    </location>
</feature>
<dbReference type="Gene3D" id="6.10.340.10">
    <property type="match status" value="1"/>
</dbReference>
<keyword evidence="2" id="KW-0597">Phosphoprotein</keyword>
<dbReference type="InterPro" id="IPR003594">
    <property type="entry name" value="HATPase_dom"/>
</dbReference>
<dbReference type="EMBL" id="BMDT01000012">
    <property type="protein sequence ID" value="GGI66583.1"/>
    <property type="molecule type" value="Genomic_DNA"/>
</dbReference>
<keyword evidence="5" id="KW-0472">Membrane</keyword>
<dbReference type="PANTHER" id="PTHR34220:SF7">
    <property type="entry name" value="SENSOR HISTIDINE KINASE YPDA"/>
    <property type="match status" value="1"/>
</dbReference>
<dbReference type="GO" id="GO:0000155">
    <property type="term" value="F:phosphorelay sensor kinase activity"/>
    <property type="evidence" value="ECO:0007669"/>
    <property type="project" value="InterPro"/>
</dbReference>
<dbReference type="PANTHER" id="PTHR34220">
    <property type="entry name" value="SENSOR HISTIDINE KINASE YPDA"/>
    <property type="match status" value="1"/>
</dbReference>
<dbReference type="SUPFAM" id="SSF158472">
    <property type="entry name" value="HAMP domain-like"/>
    <property type="match status" value="1"/>
</dbReference>
<comment type="subcellular location">
    <subcellularLocation>
        <location evidence="1">Membrane</location>
    </subcellularLocation>
</comment>
<dbReference type="Pfam" id="PF06580">
    <property type="entry name" value="His_kinase"/>
    <property type="match status" value="1"/>
</dbReference>
<comment type="caution">
    <text evidence="7">The sequence shown here is derived from an EMBL/GenBank/DDBJ whole genome shotgun (WGS) entry which is preliminary data.</text>
</comment>
<dbReference type="SUPFAM" id="SSF55874">
    <property type="entry name" value="ATPase domain of HSP90 chaperone/DNA topoisomerase II/histidine kinase"/>
    <property type="match status" value="1"/>
</dbReference>
<evidence type="ECO:0000313" key="8">
    <source>
        <dbReference type="Proteomes" id="UP000622610"/>
    </source>
</evidence>
<dbReference type="InterPro" id="IPR036890">
    <property type="entry name" value="HATPase_C_sf"/>
</dbReference>
<evidence type="ECO:0000256" key="2">
    <source>
        <dbReference type="ARBA" id="ARBA00022553"/>
    </source>
</evidence>
<dbReference type="Pfam" id="PF02518">
    <property type="entry name" value="HATPase_c"/>
    <property type="match status" value="1"/>
</dbReference>
<feature type="domain" description="HAMP" evidence="6">
    <location>
        <begin position="309"/>
        <end position="361"/>
    </location>
</feature>
<feature type="transmembrane region" description="Helical" evidence="5">
    <location>
        <begin position="288"/>
        <end position="308"/>
    </location>
</feature>
<reference evidence="7" key="1">
    <citation type="journal article" date="2014" name="Int. J. Syst. Evol. Microbiol.">
        <title>Complete genome sequence of Corynebacterium casei LMG S-19264T (=DSM 44701T), isolated from a smear-ripened cheese.</title>
        <authorList>
            <consortium name="US DOE Joint Genome Institute (JGI-PGF)"/>
            <person name="Walter F."/>
            <person name="Albersmeier A."/>
            <person name="Kalinowski J."/>
            <person name="Ruckert C."/>
        </authorList>
    </citation>
    <scope>NUCLEOTIDE SEQUENCE</scope>
    <source>
        <strain evidence="7">CCM 8433</strain>
    </source>
</reference>
<evidence type="ECO:0000256" key="4">
    <source>
        <dbReference type="ARBA" id="ARBA00022777"/>
    </source>
</evidence>
<keyword evidence="5" id="KW-1133">Transmembrane helix</keyword>
<organism evidence="7 8">
    <name type="scientific">Enterococcus alcedinis</name>
    <dbReference type="NCBI Taxonomy" id="1274384"/>
    <lineage>
        <taxon>Bacteria</taxon>
        <taxon>Bacillati</taxon>
        <taxon>Bacillota</taxon>
        <taxon>Bacilli</taxon>
        <taxon>Lactobacillales</taxon>
        <taxon>Enterococcaceae</taxon>
        <taxon>Enterococcus</taxon>
    </lineage>
</organism>
<sequence length="581" mass="67161">MKPQNSLLTKVILLFISIFIPLAIVGIISINLSNQKLKNQVLTSIDSNNENYISQLNTSLDNIYINMYNLINQSNFRNFSHTYNDFSPYDKRTQVNLIQEQLTGLQIATPLIDSAHIYFFNHAISFHTRGYTFGTYNHLDSNSIRTFKQMTQGKQLSYYYENPISESLSLDLFIAPEVSEDYAVGVTISPYELKKYLKKNSAYKNEGHFLFSDSAFRIDNLPESIEADVVSRKDELIQKSSTDSLFKVKLGGSNYYVFSYKIPSLSAKYMRLIPTSSLLQNINTGPTIVLIFFLFVFVACILFFIGAYRLIHKPLYQLTTAFEELEEGNFSVSINDRKNADFFYLFQAFNNMTSKLNLLIEQDYQQQILLQKAELKQLQAQINPHFLYNSFFMLQRMIKMDLSEESQEMTSALGAYFRYLTRNSMDNVTLETEYEHAKTYSYIQGLRFAGRIQITFEELPSSFKYLDVPKLILQPLIENAFDYGLDNKMENGQIKVRFFCSSTEPNKLTIIVEDNGDDLTDDLLQDLNDKLKRTKKTSDNIEMTGLLNIQRRLAIFSNYNYSLNLSRSNMGGLRISIHLIK</sequence>
<keyword evidence="4 7" id="KW-0418">Kinase</keyword>
<gene>
    <name evidence="7" type="ORF">GCM10011482_22370</name>
</gene>
<reference evidence="7" key="2">
    <citation type="submission" date="2020-09" db="EMBL/GenBank/DDBJ databases">
        <authorList>
            <person name="Sun Q."/>
            <person name="Sedlacek I."/>
        </authorList>
    </citation>
    <scope>NUCLEOTIDE SEQUENCE</scope>
    <source>
        <strain evidence="7">CCM 8433</strain>
    </source>
</reference>
<keyword evidence="3" id="KW-0808">Transferase</keyword>